<dbReference type="PANTHER" id="PTHR31142:SF26">
    <property type="entry name" value="THH1_TOM1_TOM3 DOMAIN-CONTAINING PROTEIN"/>
    <property type="match status" value="1"/>
</dbReference>
<feature type="domain" description="THH1/TOM1/TOM3" evidence="8">
    <location>
        <begin position="166"/>
        <end position="312"/>
    </location>
</feature>
<evidence type="ECO:0000256" key="4">
    <source>
        <dbReference type="ARBA" id="ARBA00022692"/>
    </source>
</evidence>
<protein>
    <submittedName>
        <fullName evidence="10">Tobamovirus multiplication protein 1-like isoform X1</fullName>
    </submittedName>
</protein>
<feature type="transmembrane region" description="Helical" evidence="7">
    <location>
        <begin position="83"/>
        <end position="106"/>
    </location>
</feature>
<dbReference type="RefSeq" id="XP_022771810.1">
    <property type="nucleotide sequence ID" value="XM_022916075.1"/>
</dbReference>
<feature type="transmembrane region" description="Helical" evidence="7">
    <location>
        <begin position="279"/>
        <end position="301"/>
    </location>
</feature>
<evidence type="ECO:0000259" key="8">
    <source>
        <dbReference type="Pfam" id="PF06454"/>
    </source>
</evidence>
<feature type="transmembrane region" description="Helical" evidence="7">
    <location>
        <begin position="161"/>
        <end position="184"/>
    </location>
</feature>
<comment type="similarity">
    <text evidence="2">Belongs to the plant tobamovirus multiplication TOM1 protein family.</text>
</comment>
<dbReference type="OrthoDB" id="747122at2759"/>
<keyword evidence="9" id="KW-1185">Reference proteome</keyword>
<sequence length="332" mass="37246">MVKCYPLDFLFVNIALACLNALLAFLAFFQLSRIHLRNQQVGWTRQKVLHLMIGSSNCGYFIYFLCMVVATCKRWLCWFDVCGFVLMAFPKILFLAAFLLLLSFWVDLCHQANDEEDGDEENSNQQALLESSKSKAGLSKTNSRWKCCSFQGIHVGSRQKFVIVVILLNIILMISFAAIIWIGAGKNPSDSLVVARVYIDFFAISVLILGGAFGCYGFLLFSKLRRVRSEKASSEMWKVVGLSVVSVLGFTSSSLIALLTDIPIFHNWNLKKINGVKALVLLILHYVLGSSAPFAFVLWFMRELPPPSTNNRQEQPRALTFISSGAAGMHHH</sequence>
<feature type="transmembrane region" description="Helical" evidence="7">
    <location>
        <begin position="6"/>
        <end position="29"/>
    </location>
</feature>
<evidence type="ECO:0000256" key="1">
    <source>
        <dbReference type="ARBA" id="ARBA00004128"/>
    </source>
</evidence>
<dbReference type="KEGG" id="dzi:111314584"/>
<dbReference type="GeneID" id="111314584"/>
<dbReference type="Proteomes" id="UP000515121">
    <property type="component" value="Unplaced"/>
</dbReference>
<reference evidence="10" key="1">
    <citation type="submission" date="2025-08" db="UniProtKB">
        <authorList>
            <consortium name="RefSeq"/>
        </authorList>
    </citation>
    <scope>IDENTIFICATION</scope>
    <source>
        <tissue evidence="10">Fruit stalk</tissue>
    </source>
</reference>
<dbReference type="GO" id="GO:0005774">
    <property type="term" value="C:vacuolar membrane"/>
    <property type="evidence" value="ECO:0007669"/>
    <property type="project" value="UniProtKB-SubCell"/>
</dbReference>
<keyword evidence="6 7" id="KW-0472">Membrane</keyword>
<feature type="transmembrane region" description="Helical" evidence="7">
    <location>
        <begin position="49"/>
        <end position="71"/>
    </location>
</feature>
<proteinExistence type="inferred from homology"/>
<evidence type="ECO:0000256" key="2">
    <source>
        <dbReference type="ARBA" id="ARBA00006779"/>
    </source>
</evidence>
<dbReference type="Pfam" id="PF06454">
    <property type="entry name" value="THH1_TOM1-3_dom"/>
    <property type="match status" value="2"/>
</dbReference>
<evidence type="ECO:0000313" key="10">
    <source>
        <dbReference type="RefSeq" id="XP_022771810.1"/>
    </source>
</evidence>
<dbReference type="AlphaFoldDB" id="A0A6P6B426"/>
<evidence type="ECO:0000256" key="3">
    <source>
        <dbReference type="ARBA" id="ARBA00022554"/>
    </source>
</evidence>
<feature type="transmembrane region" description="Helical" evidence="7">
    <location>
        <begin position="239"/>
        <end position="259"/>
    </location>
</feature>
<accession>A0A6P6B426</accession>
<feature type="domain" description="THH1/TOM1/TOM3" evidence="8">
    <location>
        <begin position="12"/>
        <end position="113"/>
    </location>
</feature>
<keyword evidence="4 7" id="KW-0812">Transmembrane</keyword>
<evidence type="ECO:0000256" key="6">
    <source>
        <dbReference type="ARBA" id="ARBA00023136"/>
    </source>
</evidence>
<dbReference type="PANTHER" id="PTHR31142">
    <property type="entry name" value="TOBAMOVIRUS MULTIPLICATION PROTEIN 1-LIKE ISOFORM X1"/>
    <property type="match status" value="1"/>
</dbReference>
<dbReference type="InterPro" id="IPR009457">
    <property type="entry name" value="THH1/TOM1/TOM3_dom"/>
</dbReference>
<dbReference type="InterPro" id="IPR040226">
    <property type="entry name" value="THH1/TOM1/TOM3"/>
</dbReference>
<keyword evidence="3" id="KW-0926">Vacuole</keyword>
<name>A0A6P6B426_DURZI</name>
<evidence type="ECO:0000313" key="9">
    <source>
        <dbReference type="Proteomes" id="UP000515121"/>
    </source>
</evidence>
<evidence type="ECO:0000256" key="7">
    <source>
        <dbReference type="SAM" id="Phobius"/>
    </source>
</evidence>
<feature type="transmembrane region" description="Helical" evidence="7">
    <location>
        <begin position="196"/>
        <end position="219"/>
    </location>
</feature>
<gene>
    <name evidence="10" type="primary">LOC111314584</name>
</gene>
<comment type="subcellular location">
    <subcellularLocation>
        <location evidence="1">Vacuole membrane</location>
        <topology evidence="1">Multi-pass membrane protein</topology>
    </subcellularLocation>
</comment>
<organism evidence="9 10">
    <name type="scientific">Durio zibethinus</name>
    <name type="common">Durian</name>
    <dbReference type="NCBI Taxonomy" id="66656"/>
    <lineage>
        <taxon>Eukaryota</taxon>
        <taxon>Viridiplantae</taxon>
        <taxon>Streptophyta</taxon>
        <taxon>Embryophyta</taxon>
        <taxon>Tracheophyta</taxon>
        <taxon>Spermatophyta</taxon>
        <taxon>Magnoliopsida</taxon>
        <taxon>eudicotyledons</taxon>
        <taxon>Gunneridae</taxon>
        <taxon>Pentapetalae</taxon>
        <taxon>rosids</taxon>
        <taxon>malvids</taxon>
        <taxon>Malvales</taxon>
        <taxon>Malvaceae</taxon>
        <taxon>Helicteroideae</taxon>
        <taxon>Durio</taxon>
    </lineage>
</organism>
<keyword evidence="5 7" id="KW-1133">Transmembrane helix</keyword>
<evidence type="ECO:0000256" key="5">
    <source>
        <dbReference type="ARBA" id="ARBA00022989"/>
    </source>
</evidence>